<proteinExistence type="predicted"/>
<feature type="compositionally biased region" description="Basic residues" evidence="1">
    <location>
        <begin position="173"/>
        <end position="189"/>
    </location>
</feature>
<protein>
    <submittedName>
        <fullName evidence="2">Uncharacterized protein</fullName>
    </submittedName>
</protein>
<name>A0ABU6WKV4_9FABA</name>
<feature type="region of interest" description="Disordered" evidence="1">
    <location>
        <begin position="158"/>
        <end position="260"/>
    </location>
</feature>
<feature type="compositionally biased region" description="Basic and acidic residues" evidence="1">
    <location>
        <begin position="227"/>
        <end position="247"/>
    </location>
</feature>
<comment type="caution">
    <text evidence="2">The sequence shown here is derived from an EMBL/GenBank/DDBJ whole genome shotgun (WGS) entry which is preliminary data.</text>
</comment>
<organism evidence="2 3">
    <name type="scientific">Stylosanthes scabra</name>
    <dbReference type="NCBI Taxonomy" id="79078"/>
    <lineage>
        <taxon>Eukaryota</taxon>
        <taxon>Viridiplantae</taxon>
        <taxon>Streptophyta</taxon>
        <taxon>Embryophyta</taxon>
        <taxon>Tracheophyta</taxon>
        <taxon>Spermatophyta</taxon>
        <taxon>Magnoliopsida</taxon>
        <taxon>eudicotyledons</taxon>
        <taxon>Gunneridae</taxon>
        <taxon>Pentapetalae</taxon>
        <taxon>rosids</taxon>
        <taxon>fabids</taxon>
        <taxon>Fabales</taxon>
        <taxon>Fabaceae</taxon>
        <taxon>Papilionoideae</taxon>
        <taxon>50 kb inversion clade</taxon>
        <taxon>dalbergioids sensu lato</taxon>
        <taxon>Dalbergieae</taxon>
        <taxon>Pterocarpus clade</taxon>
        <taxon>Stylosanthes</taxon>
    </lineage>
</organism>
<feature type="compositionally biased region" description="Acidic residues" evidence="1">
    <location>
        <begin position="251"/>
        <end position="260"/>
    </location>
</feature>
<feature type="compositionally biased region" description="Polar residues" evidence="1">
    <location>
        <begin position="191"/>
        <end position="205"/>
    </location>
</feature>
<keyword evidence="3" id="KW-1185">Reference proteome</keyword>
<gene>
    <name evidence="2" type="ORF">PIB30_067386</name>
</gene>
<dbReference type="EMBL" id="JASCZI010181945">
    <property type="protein sequence ID" value="MED6186511.1"/>
    <property type="molecule type" value="Genomic_DNA"/>
</dbReference>
<reference evidence="2 3" key="1">
    <citation type="journal article" date="2023" name="Plants (Basel)">
        <title>Bridging the Gap: Combining Genomics and Transcriptomics Approaches to Understand Stylosanthes scabra, an Orphan Legume from the Brazilian Caatinga.</title>
        <authorList>
            <person name="Ferreira-Neto J.R.C."/>
            <person name="da Silva M.D."/>
            <person name="Binneck E."/>
            <person name="de Melo N.F."/>
            <person name="da Silva R.H."/>
            <person name="de Melo A.L.T.M."/>
            <person name="Pandolfi V."/>
            <person name="Bustamante F.O."/>
            <person name="Brasileiro-Vidal A.C."/>
            <person name="Benko-Iseppon A.M."/>
        </authorList>
    </citation>
    <scope>NUCLEOTIDE SEQUENCE [LARGE SCALE GENOMIC DNA]</scope>
    <source>
        <tissue evidence="2">Leaves</tissue>
    </source>
</reference>
<sequence>MEYLANQVERVFRLVHDDNTENQSNEENIIENNLGGGNVRIVQRGQNAEKFCMKQKLKENIRQVFPGVGEGLLDFLMQQKLKDRDVSLCPRCNAVFDTDAAALFEKERMKKELAHKEEQVRQRQGARRIESSNVVVVPPIQMQWVRGPSGARFPGYNDFPGHRNFRGGNQGRGRGRGFSHRHFRGRARFHSQNAKSSSTADASPSENKDKGAKTSALHRVVFPETQGKGKEIVADPHIDSEAMKEDQGDGLYDDEFVEEG</sequence>
<evidence type="ECO:0000256" key="1">
    <source>
        <dbReference type="SAM" id="MobiDB-lite"/>
    </source>
</evidence>
<accession>A0ABU6WKV4</accession>
<dbReference type="Proteomes" id="UP001341840">
    <property type="component" value="Unassembled WGS sequence"/>
</dbReference>
<evidence type="ECO:0000313" key="3">
    <source>
        <dbReference type="Proteomes" id="UP001341840"/>
    </source>
</evidence>
<evidence type="ECO:0000313" key="2">
    <source>
        <dbReference type="EMBL" id="MED6186511.1"/>
    </source>
</evidence>